<dbReference type="Proteomes" id="UP001642409">
    <property type="component" value="Unassembled WGS sequence"/>
</dbReference>
<evidence type="ECO:0000259" key="1">
    <source>
        <dbReference type="Pfam" id="PF00464"/>
    </source>
</evidence>
<dbReference type="SUPFAM" id="SSF53383">
    <property type="entry name" value="PLP-dependent transferases"/>
    <property type="match status" value="1"/>
</dbReference>
<accession>A0AA86NFR5</accession>
<reference evidence="3 4" key="2">
    <citation type="submission" date="2024-07" db="EMBL/GenBank/DDBJ databases">
        <authorList>
            <person name="Akdeniz Z."/>
        </authorList>
    </citation>
    <scope>NUCLEOTIDE SEQUENCE [LARGE SCALE GENOMIC DNA]</scope>
</reference>
<keyword evidence="4" id="KW-1185">Reference proteome</keyword>
<sequence length="59" mass="6540">MDPVLQQLLDAEHQKQVSTINLIASENFATETTLRPLSSCLSNKYAEGEPLKILNNLKA</sequence>
<feature type="domain" description="Serine hydroxymethyltransferase-like" evidence="1">
    <location>
        <begin position="2"/>
        <end position="50"/>
    </location>
</feature>
<dbReference type="EMBL" id="CAXDID020000245">
    <property type="protein sequence ID" value="CAL6063350.1"/>
    <property type="molecule type" value="Genomic_DNA"/>
</dbReference>
<evidence type="ECO:0000313" key="3">
    <source>
        <dbReference type="EMBL" id="CAL6063350.1"/>
    </source>
</evidence>
<name>A0AA86NFR5_9EUKA</name>
<organism evidence="2">
    <name type="scientific">Hexamita inflata</name>
    <dbReference type="NCBI Taxonomy" id="28002"/>
    <lineage>
        <taxon>Eukaryota</taxon>
        <taxon>Metamonada</taxon>
        <taxon>Diplomonadida</taxon>
        <taxon>Hexamitidae</taxon>
        <taxon>Hexamitinae</taxon>
        <taxon>Hexamita</taxon>
    </lineage>
</organism>
<proteinExistence type="predicted"/>
<dbReference type="AlphaFoldDB" id="A0AA86NFR5"/>
<evidence type="ECO:0000313" key="2">
    <source>
        <dbReference type="EMBL" id="CAI9918755.1"/>
    </source>
</evidence>
<protein>
    <submittedName>
        <fullName evidence="2">Serine hydroxymethyltransferase</fullName>
    </submittedName>
    <submittedName>
        <fullName evidence="3">Serine_hydroxymethyltransferase</fullName>
    </submittedName>
</protein>
<dbReference type="InterPro" id="IPR015424">
    <property type="entry name" value="PyrdxlP-dep_Trfase"/>
</dbReference>
<comment type="caution">
    <text evidence="2">The sequence shown here is derived from an EMBL/GenBank/DDBJ whole genome shotgun (WGS) entry which is preliminary data.</text>
</comment>
<dbReference type="InterPro" id="IPR039429">
    <property type="entry name" value="SHMT-like_dom"/>
</dbReference>
<gene>
    <name evidence="3" type="ORF">HINF_LOCUS50832</name>
    <name evidence="2" type="ORF">HINF_LOCUS6400</name>
</gene>
<dbReference type="EMBL" id="CATOUU010000166">
    <property type="protein sequence ID" value="CAI9918755.1"/>
    <property type="molecule type" value="Genomic_DNA"/>
</dbReference>
<evidence type="ECO:0000313" key="4">
    <source>
        <dbReference type="Proteomes" id="UP001642409"/>
    </source>
</evidence>
<dbReference type="Pfam" id="PF00464">
    <property type="entry name" value="SHMT"/>
    <property type="match status" value="1"/>
</dbReference>
<reference evidence="2" key="1">
    <citation type="submission" date="2023-06" db="EMBL/GenBank/DDBJ databases">
        <authorList>
            <person name="Kurt Z."/>
        </authorList>
    </citation>
    <scope>NUCLEOTIDE SEQUENCE</scope>
</reference>